<keyword evidence="7" id="KW-1185">Reference proteome</keyword>
<comment type="similarity">
    <text evidence="1">Belongs to the peptidase C48 family.</text>
</comment>
<keyword evidence="3" id="KW-0378">Hydrolase</keyword>
<dbReference type="InterPro" id="IPR038765">
    <property type="entry name" value="Papain-like_cys_pep_sf"/>
</dbReference>
<gene>
    <name evidence="6" type="ORF">FRX31_010043</name>
</gene>
<dbReference type="EMBL" id="JABWDY010010820">
    <property type="protein sequence ID" value="KAF5200370.1"/>
    <property type="molecule type" value="Genomic_DNA"/>
</dbReference>
<evidence type="ECO:0000259" key="5">
    <source>
        <dbReference type="Pfam" id="PF02902"/>
    </source>
</evidence>
<dbReference type="GO" id="GO:0008234">
    <property type="term" value="F:cysteine-type peptidase activity"/>
    <property type="evidence" value="ECO:0007669"/>
    <property type="project" value="InterPro"/>
</dbReference>
<feature type="coiled-coil region" evidence="4">
    <location>
        <begin position="6"/>
        <end position="36"/>
    </location>
</feature>
<name>A0A7J6WUS4_THATH</name>
<protein>
    <recommendedName>
        <fullName evidence="5">Ubiquitin-like protease family profile domain-containing protein</fullName>
    </recommendedName>
</protein>
<dbReference type="GO" id="GO:0006508">
    <property type="term" value="P:proteolysis"/>
    <property type="evidence" value="ECO:0007669"/>
    <property type="project" value="UniProtKB-KW"/>
</dbReference>
<keyword evidence="2" id="KW-0645">Protease</keyword>
<organism evidence="6 7">
    <name type="scientific">Thalictrum thalictroides</name>
    <name type="common">Rue-anemone</name>
    <name type="synonym">Anemone thalictroides</name>
    <dbReference type="NCBI Taxonomy" id="46969"/>
    <lineage>
        <taxon>Eukaryota</taxon>
        <taxon>Viridiplantae</taxon>
        <taxon>Streptophyta</taxon>
        <taxon>Embryophyta</taxon>
        <taxon>Tracheophyta</taxon>
        <taxon>Spermatophyta</taxon>
        <taxon>Magnoliopsida</taxon>
        <taxon>Ranunculales</taxon>
        <taxon>Ranunculaceae</taxon>
        <taxon>Thalictroideae</taxon>
        <taxon>Thalictrum</taxon>
    </lineage>
</organism>
<comment type="caution">
    <text evidence="6">The sequence shown here is derived from an EMBL/GenBank/DDBJ whole genome shotgun (WGS) entry which is preliminary data.</text>
</comment>
<evidence type="ECO:0000313" key="6">
    <source>
        <dbReference type="EMBL" id="KAF5200370.1"/>
    </source>
</evidence>
<sequence>MIPQVEVPLLDRMENLQKENDELKKKVEEVRREEMTRPKRKCVKEIKEKYKNYVTPMIIEKFINDHMLPPFNGNETVTEVDAPNQGPTSDCGIYICKFMELLSLNNNIPNKFHEGFCRKEEGGICSEDSYYSKL</sequence>
<evidence type="ECO:0000256" key="4">
    <source>
        <dbReference type="SAM" id="Coils"/>
    </source>
</evidence>
<evidence type="ECO:0000256" key="3">
    <source>
        <dbReference type="ARBA" id="ARBA00022801"/>
    </source>
</evidence>
<evidence type="ECO:0000256" key="1">
    <source>
        <dbReference type="ARBA" id="ARBA00005234"/>
    </source>
</evidence>
<dbReference type="Gene3D" id="3.40.395.10">
    <property type="entry name" value="Adenoviral Proteinase, Chain A"/>
    <property type="match status" value="1"/>
</dbReference>
<evidence type="ECO:0000313" key="7">
    <source>
        <dbReference type="Proteomes" id="UP000554482"/>
    </source>
</evidence>
<evidence type="ECO:0000256" key="2">
    <source>
        <dbReference type="ARBA" id="ARBA00022670"/>
    </source>
</evidence>
<reference evidence="6 7" key="1">
    <citation type="submission" date="2020-06" db="EMBL/GenBank/DDBJ databases">
        <title>Transcriptomic and genomic resources for Thalictrum thalictroides and T. hernandezii: Facilitating candidate gene discovery in an emerging model plant lineage.</title>
        <authorList>
            <person name="Arias T."/>
            <person name="Riano-Pachon D.M."/>
            <person name="Di Stilio V.S."/>
        </authorList>
    </citation>
    <scope>NUCLEOTIDE SEQUENCE [LARGE SCALE GENOMIC DNA]</scope>
    <source>
        <strain evidence="7">cv. WT478/WT964</strain>
        <tissue evidence="6">Leaves</tissue>
    </source>
</reference>
<proteinExistence type="inferred from homology"/>
<feature type="domain" description="Ubiquitin-like protease family profile" evidence="5">
    <location>
        <begin position="50"/>
        <end position="111"/>
    </location>
</feature>
<dbReference type="Proteomes" id="UP000554482">
    <property type="component" value="Unassembled WGS sequence"/>
</dbReference>
<dbReference type="Pfam" id="PF02902">
    <property type="entry name" value="Peptidase_C48"/>
    <property type="match status" value="1"/>
</dbReference>
<dbReference type="InterPro" id="IPR003653">
    <property type="entry name" value="Peptidase_C48_C"/>
</dbReference>
<dbReference type="AlphaFoldDB" id="A0A7J6WUS4"/>
<keyword evidence="4" id="KW-0175">Coiled coil</keyword>
<dbReference type="SUPFAM" id="SSF54001">
    <property type="entry name" value="Cysteine proteinases"/>
    <property type="match status" value="1"/>
</dbReference>
<accession>A0A7J6WUS4</accession>